<dbReference type="Gene3D" id="3.90.25.10">
    <property type="entry name" value="UDP-galactose 4-epimerase, domain 1"/>
    <property type="match status" value="1"/>
</dbReference>
<proteinExistence type="predicted"/>
<dbReference type="AlphaFoldDB" id="A0A9E5A374"/>
<feature type="domain" description="NAD-dependent epimerase/dehydratase" evidence="1">
    <location>
        <begin position="6"/>
        <end position="239"/>
    </location>
</feature>
<dbReference type="InterPro" id="IPR050177">
    <property type="entry name" value="Lipid_A_modif_metabolic_enz"/>
</dbReference>
<dbReference type="Proteomes" id="UP001074446">
    <property type="component" value="Unassembled WGS sequence"/>
</dbReference>
<evidence type="ECO:0000313" key="2">
    <source>
        <dbReference type="EMBL" id="MCZ3367220.1"/>
    </source>
</evidence>
<accession>A0A9E5A374</accession>
<evidence type="ECO:0000313" key="4">
    <source>
        <dbReference type="Proteomes" id="UP001068021"/>
    </source>
</evidence>
<dbReference type="Gene3D" id="3.40.50.720">
    <property type="entry name" value="NAD(P)-binding Rossmann-like Domain"/>
    <property type="match status" value="1"/>
</dbReference>
<name>A0A9E5A374_9EURY</name>
<dbReference type="PANTHER" id="PTHR43245:SF13">
    <property type="entry name" value="UDP-D-APIOSE_UDP-D-XYLOSE SYNTHASE 2"/>
    <property type="match status" value="1"/>
</dbReference>
<keyword evidence="4" id="KW-1185">Reference proteome</keyword>
<dbReference type="SUPFAM" id="SSF51735">
    <property type="entry name" value="NAD(P)-binding Rossmann-fold domains"/>
    <property type="match status" value="1"/>
</dbReference>
<evidence type="ECO:0000313" key="3">
    <source>
        <dbReference type="EMBL" id="MCZ3373632.1"/>
    </source>
</evidence>
<dbReference type="InterPro" id="IPR036291">
    <property type="entry name" value="NAD(P)-bd_dom_sf"/>
</dbReference>
<reference evidence="2" key="1">
    <citation type="submission" date="2022-12" db="EMBL/GenBank/DDBJ databases">
        <title>Reclassification of two methanogenic archaea species isolated from the Kolyma lowland permafrost.</title>
        <authorList>
            <person name="Trubitsyn V.E."/>
            <person name="Rivkina E.M."/>
            <person name="Shcherbakova V.A."/>
        </authorList>
    </citation>
    <scope>NUCLEOTIDE SEQUENCE</scope>
    <source>
        <strain evidence="2">M2</strain>
        <strain evidence="3">MK4</strain>
    </source>
</reference>
<gene>
    <name evidence="3" type="ORF">O3H35_13365</name>
    <name evidence="2" type="ORF">O3H54_15125</name>
</gene>
<protein>
    <submittedName>
        <fullName evidence="2">SDR family oxidoreductase</fullName>
    </submittedName>
</protein>
<dbReference type="CDD" id="cd05256">
    <property type="entry name" value="UDP_AE_SDR_e"/>
    <property type="match status" value="1"/>
</dbReference>
<dbReference type="EMBL" id="JAPVES010000030">
    <property type="protein sequence ID" value="MCZ3373632.1"/>
    <property type="molecule type" value="Genomic_DNA"/>
</dbReference>
<dbReference type="InterPro" id="IPR001509">
    <property type="entry name" value="Epimerase_deHydtase"/>
</dbReference>
<comment type="caution">
    <text evidence="2">The sequence shown here is derived from an EMBL/GenBank/DDBJ whole genome shotgun (WGS) entry which is preliminary data.</text>
</comment>
<organism evidence="2 4">
    <name type="scientific">Methanobacterium veterum</name>
    <dbReference type="NCBI Taxonomy" id="408577"/>
    <lineage>
        <taxon>Archaea</taxon>
        <taxon>Methanobacteriati</taxon>
        <taxon>Methanobacteriota</taxon>
        <taxon>Methanomada group</taxon>
        <taxon>Methanobacteria</taxon>
        <taxon>Methanobacteriales</taxon>
        <taxon>Methanobacteriaceae</taxon>
        <taxon>Methanobacterium</taxon>
    </lineage>
</organism>
<dbReference type="PANTHER" id="PTHR43245">
    <property type="entry name" value="BIFUNCTIONAL POLYMYXIN RESISTANCE PROTEIN ARNA"/>
    <property type="match status" value="1"/>
</dbReference>
<dbReference type="RefSeq" id="WP_048082475.1">
    <property type="nucleotide sequence ID" value="NZ_JAPVER010000020.1"/>
</dbReference>
<dbReference type="Proteomes" id="UP001068021">
    <property type="component" value="Unassembled WGS sequence"/>
</dbReference>
<sequence length="310" mass="34023">MKNKKVVVTGGLGFIGSHLVEKLSEDNLVVIIDDQSTGNIENIKHFNISKIDTTLGDITSINLEEIFDGADYVFHEAAVTSVQKSVDDPFISNKVNITGTLKVLEAAKNTDVKKVVLASSSAVYGDTESLPLSEDDPVNPLSPYAVGKTTGELYCNVFSEIYGLPTISLRYFNVFGPRQDPNSQYAAVIPIFIDKILKNESPIIYGDGEQSRDFVSVKHVVAANIMAAESKLTGAFNIGLGKSTTINQLFLMIKEIIGIDIQPIYEKERPGDIKYSLADISKAESLGYDPKADFKEELKETVEWFKKVLS</sequence>
<dbReference type="Pfam" id="PF01370">
    <property type="entry name" value="Epimerase"/>
    <property type="match status" value="1"/>
</dbReference>
<dbReference type="EMBL" id="JAPVER010000020">
    <property type="protein sequence ID" value="MCZ3367220.1"/>
    <property type="molecule type" value="Genomic_DNA"/>
</dbReference>
<evidence type="ECO:0000259" key="1">
    <source>
        <dbReference type="Pfam" id="PF01370"/>
    </source>
</evidence>